<evidence type="ECO:0000313" key="4">
    <source>
        <dbReference type="EMBL" id="CAG9763358.1"/>
    </source>
</evidence>
<name>A0A9N9QBC2_9CUCU</name>
<keyword evidence="3" id="KW-0143">Chaperone</keyword>
<keyword evidence="5" id="KW-1185">Reference proteome</keyword>
<sequence length="119" mass="13853">MSKVDLELKKAFVELQEKKLATEQNLRISKVQIENLKRSQQRAVITGREISTLKDTINTYESVGRMFVLTPKPIVEEKIKKIKSEADEKIKTLETQMTYWENSLKEATDVLRELVQSKK</sequence>
<dbReference type="SUPFAM" id="SSF46579">
    <property type="entry name" value="Prefoldin"/>
    <property type="match status" value="1"/>
</dbReference>
<dbReference type="Proteomes" id="UP001152799">
    <property type="component" value="Chromosome 13"/>
</dbReference>
<comment type="similarity">
    <text evidence="1">Belongs to the prefoldin subunit beta family.</text>
</comment>
<dbReference type="GO" id="GO:0016272">
    <property type="term" value="C:prefoldin complex"/>
    <property type="evidence" value="ECO:0007669"/>
    <property type="project" value="InterPro"/>
</dbReference>
<evidence type="ECO:0008006" key="6">
    <source>
        <dbReference type="Google" id="ProtNLM"/>
    </source>
</evidence>
<dbReference type="GO" id="GO:0044183">
    <property type="term" value="F:protein folding chaperone"/>
    <property type="evidence" value="ECO:0007669"/>
    <property type="project" value="TreeGrafter"/>
</dbReference>
<dbReference type="InterPro" id="IPR002777">
    <property type="entry name" value="PFD_beta-like"/>
</dbReference>
<reference evidence="4" key="1">
    <citation type="submission" date="2022-01" db="EMBL/GenBank/DDBJ databases">
        <authorList>
            <person name="King R."/>
        </authorList>
    </citation>
    <scope>NUCLEOTIDE SEQUENCE</scope>
</reference>
<dbReference type="OrthoDB" id="5242628at2759"/>
<dbReference type="EMBL" id="OU892289">
    <property type="protein sequence ID" value="CAG9763358.1"/>
    <property type="molecule type" value="Genomic_DNA"/>
</dbReference>
<gene>
    <name evidence="4" type="ORF">CEUTPL_LOCUS4023</name>
</gene>
<dbReference type="GO" id="GO:0005737">
    <property type="term" value="C:cytoplasm"/>
    <property type="evidence" value="ECO:0007669"/>
    <property type="project" value="TreeGrafter"/>
</dbReference>
<accession>A0A9N9QBC2</accession>
<comment type="subunit">
    <text evidence="2">Heterohexamer of two PFD-alpha type and four PFD-beta type subunits.</text>
</comment>
<evidence type="ECO:0000313" key="5">
    <source>
        <dbReference type="Proteomes" id="UP001152799"/>
    </source>
</evidence>
<proteinExistence type="inferred from homology"/>
<dbReference type="Pfam" id="PF01920">
    <property type="entry name" value="Prefoldin_2"/>
    <property type="match status" value="1"/>
</dbReference>
<dbReference type="GO" id="GO:0051082">
    <property type="term" value="F:unfolded protein binding"/>
    <property type="evidence" value="ECO:0007669"/>
    <property type="project" value="InterPro"/>
</dbReference>
<evidence type="ECO:0000256" key="1">
    <source>
        <dbReference type="ARBA" id="ARBA00008045"/>
    </source>
</evidence>
<evidence type="ECO:0000256" key="2">
    <source>
        <dbReference type="ARBA" id="ARBA00011695"/>
    </source>
</evidence>
<dbReference type="Gene3D" id="1.10.287.370">
    <property type="match status" value="1"/>
</dbReference>
<protein>
    <recommendedName>
        <fullName evidence="6">Prefoldin subunit 1</fullName>
    </recommendedName>
</protein>
<dbReference type="InterPro" id="IPR009053">
    <property type="entry name" value="Prefoldin"/>
</dbReference>
<dbReference type="PANTHER" id="PTHR20903">
    <property type="entry name" value="PREFOLDIN SUBUNIT 1-RELATED"/>
    <property type="match status" value="1"/>
</dbReference>
<dbReference type="AlphaFoldDB" id="A0A9N9QBC2"/>
<dbReference type="PANTHER" id="PTHR20903:SF0">
    <property type="entry name" value="PREFOLDIN SUBUNIT 1"/>
    <property type="match status" value="1"/>
</dbReference>
<evidence type="ECO:0000256" key="3">
    <source>
        <dbReference type="ARBA" id="ARBA00023186"/>
    </source>
</evidence>
<organism evidence="4 5">
    <name type="scientific">Ceutorhynchus assimilis</name>
    <name type="common">cabbage seed weevil</name>
    <dbReference type="NCBI Taxonomy" id="467358"/>
    <lineage>
        <taxon>Eukaryota</taxon>
        <taxon>Metazoa</taxon>
        <taxon>Ecdysozoa</taxon>
        <taxon>Arthropoda</taxon>
        <taxon>Hexapoda</taxon>
        <taxon>Insecta</taxon>
        <taxon>Pterygota</taxon>
        <taxon>Neoptera</taxon>
        <taxon>Endopterygota</taxon>
        <taxon>Coleoptera</taxon>
        <taxon>Polyphaga</taxon>
        <taxon>Cucujiformia</taxon>
        <taxon>Curculionidae</taxon>
        <taxon>Ceutorhynchinae</taxon>
        <taxon>Ceutorhynchus</taxon>
    </lineage>
</organism>